<evidence type="ECO:0000313" key="3">
    <source>
        <dbReference type="Proteomes" id="UP000078550"/>
    </source>
</evidence>
<dbReference type="EMBL" id="FLRE01002137">
    <property type="protein sequence ID" value="SBT58015.1"/>
    <property type="molecule type" value="Genomic_DNA"/>
</dbReference>
<proteinExistence type="predicted"/>
<dbReference type="Pfam" id="PF05795">
    <property type="entry name" value="Plasmodium_Vir"/>
    <property type="match status" value="1"/>
</dbReference>
<reference evidence="3" key="1">
    <citation type="submission" date="2016-05" db="EMBL/GenBank/DDBJ databases">
        <authorList>
            <person name="Naeem Raeece"/>
        </authorList>
    </citation>
    <scope>NUCLEOTIDE SEQUENCE [LARGE SCALE GENOMIC DNA]</scope>
</reference>
<protein>
    <submittedName>
        <fullName evidence="2">PIR Superfamily Protein</fullName>
    </submittedName>
</protein>
<evidence type="ECO:0000313" key="2">
    <source>
        <dbReference type="EMBL" id="SBT58015.1"/>
    </source>
</evidence>
<sequence>MMDTEEEEEEEYDYVNGDFYYPSVSSFLQYETEFNIIANGSSNTQIHKEKCDKIISTYSFSSDFSDRCHKVAKYLQYIKHNVDTDNRCRCLNYLLNTKTEFNTFSNKKCSELFRAYYAISDKLETCKSTISCIYEEDLEKIKRIYYLNEAMNKLNKSIKDKDEHINSNAENFAQHYRNAITDCRTHKSEGYCKQLKEIEQYIYQCLKSEEYKEAWKILKTLIPNYGTTSTIVSFIMILGTPLILYILHKFTPFGPWINTQIQKKKNIWNNLSENTPEIHGYRHPILDMSNSKYNIEYHSIENF</sequence>
<dbReference type="InterPro" id="IPR008780">
    <property type="entry name" value="Plasmodium_Vir"/>
</dbReference>
<gene>
    <name evidence="2" type="ORF">POVWA2_082800</name>
</gene>
<dbReference type="Proteomes" id="UP000078550">
    <property type="component" value="Unassembled WGS sequence"/>
</dbReference>
<keyword evidence="1" id="KW-0812">Transmembrane</keyword>
<keyword evidence="1" id="KW-0472">Membrane</keyword>
<keyword evidence="1" id="KW-1133">Transmembrane helix</keyword>
<dbReference type="AlphaFoldDB" id="A0A1A9APJ1"/>
<organism evidence="2 3">
    <name type="scientific">Plasmodium ovale wallikeri</name>
    <dbReference type="NCBI Taxonomy" id="864142"/>
    <lineage>
        <taxon>Eukaryota</taxon>
        <taxon>Sar</taxon>
        <taxon>Alveolata</taxon>
        <taxon>Apicomplexa</taxon>
        <taxon>Aconoidasida</taxon>
        <taxon>Haemosporida</taxon>
        <taxon>Plasmodiidae</taxon>
        <taxon>Plasmodium</taxon>
        <taxon>Plasmodium (Plasmodium)</taxon>
    </lineage>
</organism>
<evidence type="ECO:0000256" key="1">
    <source>
        <dbReference type="SAM" id="Phobius"/>
    </source>
</evidence>
<name>A0A1A9APJ1_PLAOA</name>
<feature type="transmembrane region" description="Helical" evidence="1">
    <location>
        <begin position="225"/>
        <end position="247"/>
    </location>
</feature>
<accession>A0A1A9APJ1</accession>